<evidence type="ECO:0000256" key="1">
    <source>
        <dbReference type="ARBA" id="ARBA00004571"/>
    </source>
</evidence>
<dbReference type="GO" id="GO:0006826">
    <property type="term" value="P:iron ion transport"/>
    <property type="evidence" value="ECO:0007669"/>
    <property type="project" value="UniProtKB-KW"/>
</dbReference>
<keyword evidence="4" id="KW-0410">Iron transport</keyword>
<feature type="domain" description="TonB-dependent receptor plug" evidence="14">
    <location>
        <begin position="48"/>
        <end position="147"/>
    </location>
</feature>
<evidence type="ECO:0000313" key="16">
    <source>
        <dbReference type="Proteomes" id="UP001359886"/>
    </source>
</evidence>
<dbReference type="SUPFAM" id="SSF56935">
    <property type="entry name" value="Porins"/>
    <property type="match status" value="1"/>
</dbReference>
<dbReference type="PROSITE" id="PS52016">
    <property type="entry name" value="TONB_DEPENDENT_REC_3"/>
    <property type="match status" value="1"/>
</dbReference>
<evidence type="ECO:0000313" key="15">
    <source>
        <dbReference type="EMBL" id="MEJ8566112.1"/>
    </source>
</evidence>
<dbReference type="EMBL" id="JAZHOG010000001">
    <property type="protein sequence ID" value="MEJ8566112.1"/>
    <property type="molecule type" value="Genomic_DNA"/>
</dbReference>
<dbReference type="Pfam" id="PF07715">
    <property type="entry name" value="Plug"/>
    <property type="match status" value="1"/>
</dbReference>
<evidence type="ECO:0000256" key="7">
    <source>
        <dbReference type="ARBA" id="ARBA00023065"/>
    </source>
</evidence>
<evidence type="ECO:0000256" key="2">
    <source>
        <dbReference type="ARBA" id="ARBA00022448"/>
    </source>
</evidence>
<dbReference type="RefSeq" id="WP_354693436.1">
    <property type="nucleotide sequence ID" value="NZ_JAZHOG010000001.1"/>
</dbReference>
<comment type="similarity">
    <text evidence="11 12">Belongs to the TonB-dependent receptor family.</text>
</comment>
<comment type="caution">
    <text evidence="15">The sequence shown here is derived from an EMBL/GenBank/DDBJ whole genome shotgun (WGS) entry which is preliminary data.</text>
</comment>
<feature type="domain" description="TonB-dependent receptor-like beta-barrel" evidence="13">
    <location>
        <begin position="322"/>
        <end position="767"/>
    </location>
</feature>
<dbReference type="PANTHER" id="PTHR32552">
    <property type="entry name" value="FERRICHROME IRON RECEPTOR-RELATED"/>
    <property type="match status" value="1"/>
</dbReference>
<keyword evidence="2 11" id="KW-0813">Transport</keyword>
<dbReference type="AlphaFoldDB" id="A0AAW9R4N6"/>
<name>A0AAW9R4N6_9GAMM</name>
<evidence type="ECO:0000256" key="3">
    <source>
        <dbReference type="ARBA" id="ARBA00022452"/>
    </source>
</evidence>
<dbReference type="InterPro" id="IPR012910">
    <property type="entry name" value="Plug_dom"/>
</dbReference>
<organism evidence="15 16">
    <name type="scientific">Elongatibacter sediminis</name>
    <dbReference type="NCBI Taxonomy" id="3119006"/>
    <lineage>
        <taxon>Bacteria</taxon>
        <taxon>Pseudomonadati</taxon>
        <taxon>Pseudomonadota</taxon>
        <taxon>Gammaproteobacteria</taxon>
        <taxon>Chromatiales</taxon>
        <taxon>Wenzhouxiangellaceae</taxon>
        <taxon>Elongatibacter</taxon>
    </lineage>
</organism>
<dbReference type="InterPro" id="IPR000531">
    <property type="entry name" value="Beta-barrel_TonB"/>
</dbReference>
<keyword evidence="9 11" id="KW-0472">Membrane</keyword>
<gene>
    <name evidence="15" type="ORF">V3330_00635</name>
</gene>
<proteinExistence type="inferred from homology"/>
<evidence type="ECO:0000256" key="8">
    <source>
        <dbReference type="ARBA" id="ARBA00023077"/>
    </source>
</evidence>
<sequence length="804" mass="89778">MSRGLSLWGPVVALSVAGLPVGTYAQSNSGASALEEIVVTARRREENLQEVPVSIQAFSGNELELRGLERVEDVVAAAPNVMVSAGPSTAFNTFAMRGIPRAGFFVDDVWQQSSISLSQRSVMELDRVEVLRGPQGTLYGRDTTGGAIRLYTKLPADTFGVRAHATVGNYSRRDLALFADLPISETLKSKISITSSERDGYIDSITIDNSYGDIDDQHVRGDLLWTPSETFSARLSIEDIQFEGTQANVIRTIFDPGEPGIDAGFVDPVDPGRTIFWVPNSQYYQLVGVPFNCHTDCMDFPGGLVGDMENRSDFEGPGIIIDLQNFNLDLNWDITDSISVRSLSHYHEQWSWDYNNFVPSTVHYFSQGSVRDRDGWTQEIQFTGDHDRFNWVVGLYGWEENLDNHFMRWALWEFATGELDFNDVTNSPECQSWNPASGLAPCIQVPPSQDSATREEEEGYAFFGELTYHVTDQFSVTFGARYHDQKNVDYTAVFGPQTALRTDIPGRLPGGDATAFAGLIDPLEAKFDQDTYRLALTYQWNDDIMTYFGFSQGYNAGGISRVQIFDLDNNAIVFDFPYEPEQIDNYELGLRSDLLDGTLRLNATVFFTEWDQIQLDGTVVNPFTGVVLPTFVRTNAAAAEAKGLEVEATWLPNANWQFDLDFGILDTGYTDIAEGSELTLDAPFGMAPELQYSFGGQYNGAFSGGTEYVLRLDYMWTDGYNRTYVPGDHSTRYTGGKYEQPSFGLLNARVTFRPADNWEVSVFGTNLTDERYTDGGFMSPLLQVDDGTIGRPREYGVTVRFEWE</sequence>
<keyword evidence="7" id="KW-0406">Ion transport</keyword>
<keyword evidence="5 11" id="KW-0812">Transmembrane</keyword>
<dbReference type="InterPro" id="IPR039426">
    <property type="entry name" value="TonB-dep_rcpt-like"/>
</dbReference>
<dbReference type="GO" id="GO:0009279">
    <property type="term" value="C:cell outer membrane"/>
    <property type="evidence" value="ECO:0007669"/>
    <property type="project" value="UniProtKB-SubCell"/>
</dbReference>
<dbReference type="InterPro" id="IPR036942">
    <property type="entry name" value="Beta-barrel_TonB_sf"/>
</dbReference>
<evidence type="ECO:0000256" key="11">
    <source>
        <dbReference type="PROSITE-ProRule" id="PRU01360"/>
    </source>
</evidence>
<evidence type="ECO:0000256" key="10">
    <source>
        <dbReference type="ARBA" id="ARBA00023237"/>
    </source>
</evidence>
<keyword evidence="3 11" id="KW-1134">Transmembrane beta strand</keyword>
<reference evidence="15 16" key="1">
    <citation type="submission" date="2024-02" db="EMBL/GenBank/DDBJ databases">
        <title>A novel Wenzhouxiangellaceae bacterium, isolated from coastal sediments.</title>
        <authorList>
            <person name="Du Z.-J."/>
            <person name="Ye Y.-Q."/>
            <person name="Zhang X.-Y."/>
        </authorList>
    </citation>
    <scope>NUCLEOTIDE SEQUENCE [LARGE SCALE GENOMIC DNA]</scope>
    <source>
        <strain evidence="15 16">CH-27</strain>
    </source>
</reference>
<keyword evidence="8 12" id="KW-0798">TonB box</keyword>
<dbReference type="Proteomes" id="UP001359886">
    <property type="component" value="Unassembled WGS sequence"/>
</dbReference>
<accession>A0AAW9R4N6</accession>
<keyword evidence="6" id="KW-0408">Iron</keyword>
<protein>
    <submittedName>
        <fullName evidence="15">TonB-dependent receptor</fullName>
    </submittedName>
</protein>
<comment type="subcellular location">
    <subcellularLocation>
        <location evidence="1 11">Cell outer membrane</location>
        <topology evidence="1 11">Multi-pass membrane protein</topology>
    </subcellularLocation>
</comment>
<dbReference type="PANTHER" id="PTHR32552:SF81">
    <property type="entry name" value="TONB-DEPENDENT OUTER MEMBRANE RECEPTOR"/>
    <property type="match status" value="1"/>
</dbReference>
<keyword evidence="10 11" id="KW-0998">Cell outer membrane</keyword>
<evidence type="ECO:0000256" key="12">
    <source>
        <dbReference type="RuleBase" id="RU003357"/>
    </source>
</evidence>
<dbReference type="Gene3D" id="2.40.170.20">
    <property type="entry name" value="TonB-dependent receptor, beta-barrel domain"/>
    <property type="match status" value="2"/>
</dbReference>
<evidence type="ECO:0000256" key="9">
    <source>
        <dbReference type="ARBA" id="ARBA00023136"/>
    </source>
</evidence>
<evidence type="ECO:0000256" key="4">
    <source>
        <dbReference type="ARBA" id="ARBA00022496"/>
    </source>
</evidence>
<keyword evidence="15" id="KW-0675">Receptor</keyword>
<evidence type="ECO:0000259" key="13">
    <source>
        <dbReference type="Pfam" id="PF00593"/>
    </source>
</evidence>
<evidence type="ECO:0000259" key="14">
    <source>
        <dbReference type="Pfam" id="PF07715"/>
    </source>
</evidence>
<evidence type="ECO:0000256" key="5">
    <source>
        <dbReference type="ARBA" id="ARBA00022692"/>
    </source>
</evidence>
<dbReference type="Pfam" id="PF00593">
    <property type="entry name" value="TonB_dep_Rec_b-barrel"/>
    <property type="match status" value="1"/>
</dbReference>
<keyword evidence="16" id="KW-1185">Reference proteome</keyword>
<evidence type="ECO:0000256" key="6">
    <source>
        <dbReference type="ARBA" id="ARBA00023004"/>
    </source>
</evidence>